<reference evidence="2" key="1">
    <citation type="journal article" date="2014" name="BMC Genomics">
        <title>The genome sequence of the biocontrol fungus Metarhizium anisopliae and comparative genomics of Metarhizium species.</title>
        <authorList>
            <person name="Pattemore J.A."/>
            <person name="Hane J.K."/>
            <person name="Williams A.H."/>
            <person name="Wilson B.A."/>
            <person name="Stodart B.J."/>
            <person name="Ash G.J."/>
        </authorList>
    </citation>
    <scope>NUCLEOTIDE SEQUENCE [LARGE SCALE GENOMIC DNA]</scope>
    <source>
        <strain evidence="2">BRIP 53293</strain>
    </source>
</reference>
<dbReference type="Proteomes" id="UP000054544">
    <property type="component" value="Unassembled WGS sequence"/>
</dbReference>
<protein>
    <submittedName>
        <fullName evidence="1">Uncharacterized protein</fullName>
    </submittedName>
</protein>
<sequence length="55" mass="6174">SYWTFRATVVTQDKVSLDKVSPDFQAHSRVCKGGLGDVEGSGLDLFYLEDMEVYI</sequence>
<feature type="non-terminal residue" evidence="1">
    <location>
        <position position="1"/>
    </location>
</feature>
<dbReference type="AlphaFoldDB" id="A0A0D9NH54"/>
<proteinExistence type="predicted"/>
<accession>A0A0D9NH54</accession>
<gene>
    <name evidence="1" type="ORF">H634G_11727</name>
</gene>
<organism evidence="1 2">
    <name type="scientific">Metarhizium anisopliae BRIP 53293</name>
    <dbReference type="NCBI Taxonomy" id="1291518"/>
    <lineage>
        <taxon>Eukaryota</taxon>
        <taxon>Fungi</taxon>
        <taxon>Dikarya</taxon>
        <taxon>Ascomycota</taxon>
        <taxon>Pezizomycotina</taxon>
        <taxon>Sordariomycetes</taxon>
        <taxon>Hypocreomycetidae</taxon>
        <taxon>Hypocreales</taxon>
        <taxon>Clavicipitaceae</taxon>
        <taxon>Metarhizium</taxon>
    </lineage>
</organism>
<evidence type="ECO:0000313" key="2">
    <source>
        <dbReference type="Proteomes" id="UP000054544"/>
    </source>
</evidence>
<dbReference type="EMBL" id="KE385140">
    <property type="protein sequence ID" value="KJK73261.1"/>
    <property type="molecule type" value="Genomic_DNA"/>
</dbReference>
<name>A0A0D9NH54_METAN</name>
<evidence type="ECO:0000313" key="1">
    <source>
        <dbReference type="EMBL" id="KJK73261.1"/>
    </source>
</evidence>
<keyword evidence="2" id="KW-1185">Reference proteome</keyword>